<reference evidence="1" key="2">
    <citation type="submission" date="2020-09" db="EMBL/GenBank/DDBJ databases">
        <authorList>
            <person name="Sun Q."/>
            <person name="Ohkuma M."/>
        </authorList>
    </citation>
    <scope>NUCLEOTIDE SEQUENCE</scope>
    <source>
        <strain evidence="1">JCM 10088</strain>
    </source>
</reference>
<gene>
    <name evidence="1" type="ORF">GCM10007981_00030</name>
</gene>
<dbReference type="AlphaFoldDB" id="A0A830GV32"/>
<sequence length="471" mass="51751">MMQIHKIAWMAGIIILSIALASIHATPRGSPIHVPRLAPAASLQGAFTYVADFEYVGKPLSYYGVEPITGAAPAIVQEPSYWGEPSLESIASSTPQIDIIKPGLVVAGDQFISFQVAINYGSGSGFFGLVNRSYAPVAVVGVSNGYVWAGPNLTDLRPIESLSNLTDSLYPPGWVLLMVNVYDAASPSNKSAGWVMQVFVDGTYMPPAEVAVPQAGNYYTAAIITTNGTAYYSNVVVTSLEIPTYLQKYNNMEGYGQGSGLLASLLPPFYNLTTLVLLRHWESPQAGILSFQINAMNYYGATRSSCVGFFQIGVDLDPNGTIAPWYVPGKNCFAHYFFNESTMNPAVLSGIPTPNNTLLKLTIFYNASAKEIMFEIYDYNTDQAWIHFIPYNGTPFYATYSQLEFQYAYTNYPIEDYVFNGTMFNIRITLINGTVSTPPPSYMIPFELDAPPTWDLTYYNVNSSGYYELAK</sequence>
<reference evidence="1" key="1">
    <citation type="journal article" date="2014" name="Int. J. Syst. Evol. Microbiol.">
        <title>Complete genome sequence of Corynebacterium casei LMG S-19264T (=DSM 44701T), isolated from a smear-ripened cheese.</title>
        <authorList>
            <consortium name="US DOE Joint Genome Institute (JGI-PGF)"/>
            <person name="Walter F."/>
            <person name="Albersmeier A."/>
            <person name="Kalinowski J."/>
            <person name="Ruckert C."/>
        </authorList>
    </citation>
    <scope>NUCLEOTIDE SEQUENCE</scope>
    <source>
        <strain evidence="1">JCM 10088</strain>
    </source>
</reference>
<proteinExistence type="predicted"/>
<keyword evidence="2" id="KW-1185">Reference proteome</keyword>
<dbReference type="RefSeq" id="WP_229657592.1">
    <property type="nucleotide sequence ID" value="NZ_BMNL01000001.1"/>
</dbReference>
<comment type="caution">
    <text evidence="1">The sequence shown here is derived from an EMBL/GenBank/DDBJ whole genome shotgun (WGS) entry which is preliminary data.</text>
</comment>
<protein>
    <submittedName>
        <fullName evidence="1">Uncharacterized protein</fullName>
    </submittedName>
</protein>
<name>A0A830GV32_9CREN</name>
<dbReference type="Proteomes" id="UP000610960">
    <property type="component" value="Unassembled WGS sequence"/>
</dbReference>
<organism evidence="1 2">
    <name type="scientific">Thermocladium modestius</name>
    <dbReference type="NCBI Taxonomy" id="62609"/>
    <lineage>
        <taxon>Archaea</taxon>
        <taxon>Thermoproteota</taxon>
        <taxon>Thermoprotei</taxon>
        <taxon>Thermoproteales</taxon>
        <taxon>Thermoproteaceae</taxon>
        <taxon>Thermocladium</taxon>
    </lineage>
</organism>
<dbReference type="EMBL" id="BMNL01000001">
    <property type="protein sequence ID" value="GGP18824.1"/>
    <property type="molecule type" value="Genomic_DNA"/>
</dbReference>
<evidence type="ECO:0000313" key="2">
    <source>
        <dbReference type="Proteomes" id="UP000610960"/>
    </source>
</evidence>
<evidence type="ECO:0000313" key="1">
    <source>
        <dbReference type="EMBL" id="GGP18824.1"/>
    </source>
</evidence>
<accession>A0A830GV32</accession>